<protein>
    <submittedName>
        <fullName evidence="1">Uncharacterized protein</fullName>
    </submittedName>
</protein>
<evidence type="ECO:0000313" key="1">
    <source>
        <dbReference type="EMBL" id="SCX80620.1"/>
    </source>
</evidence>
<evidence type="ECO:0000313" key="2">
    <source>
        <dbReference type="Proteomes" id="UP000198538"/>
    </source>
</evidence>
<keyword evidence="2" id="KW-1185">Reference proteome</keyword>
<gene>
    <name evidence="1" type="ORF">SAMN05720606_10177</name>
</gene>
<dbReference type="RefSeq" id="WP_090914827.1">
    <property type="nucleotide sequence ID" value="NZ_FMVM01000001.1"/>
</dbReference>
<sequence length="229" mass="25333">MTALIGYCFDGGAFLVADTTRIVNHPNTSNYWAHVQTDKIGLATCGTPIDEARLALHSQIRSTDGVQKIVNTAINSYRPFLLKNNIADTNLLIFGHEKGTGFISHLDWNSVSSNFNIFNYSSGSIVADGILPSDTIKSADSLLKKSKTLAGGYQLDFWAQSIMNTLVNHTASRSNSFGVNPIGFPIDLMIFREIDKKNYQSYKRIPVPNPNLSTMIQSKVSKDIFTIYM</sequence>
<dbReference type="STRING" id="582692.SAMN05720606_10177"/>
<organism evidence="1 2">
    <name type="scientific">Paenibacillus polysaccharolyticus</name>
    <dbReference type="NCBI Taxonomy" id="582692"/>
    <lineage>
        <taxon>Bacteria</taxon>
        <taxon>Bacillati</taxon>
        <taxon>Bacillota</taxon>
        <taxon>Bacilli</taxon>
        <taxon>Bacillales</taxon>
        <taxon>Paenibacillaceae</taxon>
        <taxon>Paenibacillus</taxon>
    </lineage>
</organism>
<name>A0A1G5AS29_9BACL</name>
<dbReference type="EMBL" id="FMVM01000001">
    <property type="protein sequence ID" value="SCX80620.1"/>
    <property type="molecule type" value="Genomic_DNA"/>
</dbReference>
<reference evidence="2" key="1">
    <citation type="submission" date="2016-10" db="EMBL/GenBank/DDBJ databases">
        <authorList>
            <person name="Varghese N."/>
            <person name="Submissions S."/>
        </authorList>
    </citation>
    <scope>NUCLEOTIDE SEQUENCE [LARGE SCALE GENOMIC DNA]</scope>
    <source>
        <strain evidence="2">BL9</strain>
    </source>
</reference>
<proteinExistence type="predicted"/>
<accession>A0A1G5AS29</accession>
<dbReference type="Proteomes" id="UP000198538">
    <property type="component" value="Unassembled WGS sequence"/>
</dbReference>
<dbReference type="AlphaFoldDB" id="A0A1G5AS29"/>